<gene>
    <name evidence="11" type="ORF">g.8506</name>
</gene>
<evidence type="ECO:0000256" key="6">
    <source>
        <dbReference type="ARBA" id="ARBA00022833"/>
    </source>
</evidence>
<dbReference type="CDD" id="cd00305">
    <property type="entry name" value="Cu-Zn_Superoxide_Dismutase"/>
    <property type="match status" value="1"/>
</dbReference>
<comment type="cofactor">
    <cofactor evidence="2">
        <name>Zn(2+)</name>
        <dbReference type="ChEBI" id="CHEBI:29105"/>
    </cofactor>
</comment>
<dbReference type="Pfam" id="PF00080">
    <property type="entry name" value="Sod_Cu"/>
    <property type="match status" value="1"/>
</dbReference>
<comment type="cofactor">
    <cofactor evidence="1">
        <name>Cu cation</name>
        <dbReference type="ChEBI" id="CHEBI:23378"/>
    </cofactor>
</comment>
<keyword evidence="9" id="KW-0186">Copper</keyword>
<evidence type="ECO:0000256" key="7">
    <source>
        <dbReference type="ARBA" id="ARBA00022862"/>
    </source>
</evidence>
<proteinExistence type="inferred from homology"/>
<dbReference type="FunFam" id="2.60.40.200:FF:000001">
    <property type="entry name" value="Superoxide dismutase [Cu-Zn]"/>
    <property type="match status" value="1"/>
</dbReference>
<accession>A0A1B6ME90</accession>
<dbReference type="PRINTS" id="PR00068">
    <property type="entry name" value="CUZNDISMTASE"/>
</dbReference>
<evidence type="ECO:0000256" key="3">
    <source>
        <dbReference type="ARBA" id="ARBA00010457"/>
    </source>
</evidence>
<keyword evidence="8" id="KW-0560">Oxidoreductase</keyword>
<dbReference type="EMBL" id="GEBQ01005778">
    <property type="protein sequence ID" value="JAT34199.1"/>
    <property type="molecule type" value="Transcribed_RNA"/>
</dbReference>
<dbReference type="AlphaFoldDB" id="A0A1B6ME90"/>
<sequence>IHCYTKRRCSRHLKLIDLRMVLKAVAVLVGDPSVNGSIHFEQAGIGAPVTVKGELFGLSPGNHGFHIHEFGDNTNGCLSAGDHFNPEKKEHGAPEDINRHVGDLGNVVSHQGVAKVDITDHKISLVGSHSVIGRTVIIHADPDDLGRGGHETSKSTGNAGTRLACGVIGITTSNNLK</sequence>
<dbReference type="PROSITE" id="PS00332">
    <property type="entry name" value="SOD_CU_ZN_2"/>
    <property type="match status" value="1"/>
</dbReference>
<protein>
    <recommendedName>
        <fullName evidence="4">superoxide dismutase</fullName>
        <ecNumber evidence="4">1.15.1.1</ecNumber>
    </recommendedName>
</protein>
<dbReference type="InterPro" id="IPR024134">
    <property type="entry name" value="SOD_Cu/Zn_/chaperone"/>
</dbReference>
<organism evidence="11">
    <name type="scientific">Graphocephala atropunctata</name>
    <dbReference type="NCBI Taxonomy" id="36148"/>
    <lineage>
        <taxon>Eukaryota</taxon>
        <taxon>Metazoa</taxon>
        <taxon>Ecdysozoa</taxon>
        <taxon>Arthropoda</taxon>
        <taxon>Hexapoda</taxon>
        <taxon>Insecta</taxon>
        <taxon>Pterygota</taxon>
        <taxon>Neoptera</taxon>
        <taxon>Paraneoptera</taxon>
        <taxon>Hemiptera</taxon>
        <taxon>Auchenorrhyncha</taxon>
        <taxon>Membracoidea</taxon>
        <taxon>Cicadellidae</taxon>
        <taxon>Cicadellinae</taxon>
        <taxon>Cicadellini</taxon>
        <taxon>Graphocephala</taxon>
    </lineage>
</organism>
<evidence type="ECO:0000313" key="11">
    <source>
        <dbReference type="EMBL" id="JAT34199.1"/>
    </source>
</evidence>
<feature type="non-terminal residue" evidence="11">
    <location>
        <position position="1"/>
    </location>
</feature>
<keyword evidence="7" id="KW-0049">Antioxidant</keyword>
<reference evidence="11" key="1">
    <citation type="submission" date="2015-11" db="EMBL/GenBank/DDBJ databases">
        <title>De novo transcriptome assembly of four potential Pierce s Disease insect vectors from Arizona vineyards.</title>
        <authorList>
            <person name="Tassone E.E."/>
        </authorList>
    </citation>
    <scope>NUCLEOTIDE SEQUENCE</scope>
</reference>
<dbReference type="InterPro" id="IPR018152">
    <property type="entry name" value="SOD_Cu/Zn_BS"/>
</dbReference>
<evidence type="ECO:0000256" key="2">
    <source>
        <dbReference type="ARBA" id="ARBA00001947"/>
    </source>
</evidence>
<dbReference type="EC" id="1.15.1.1" evidence="4"/>
<keyword evidence="5" id="KW-0479">Metal-binding</keyword>
<keyword evidence="6" id="KW-0862">Zinc</keyword>
<name>A0A1B6ME90_9HEMI</name>
<evidence type="ECO:0000256" key="9">
    <source>
        <dbReference type="ARBA" id="ARBA00023008"/>
    </source>
</evidence>
<dbReference type="PANTHER" id="PTHR10003">
    <property type="entry name" value="SUPEROXIDE DISMUTASE CU-ZN -RELATED"/>
    <property type="match status" value="1"/>
</dbReference>
<dbReference type="InterPro" id="IPR001424">
    <property type="entry name" value="SOD_Cu_Zn_dom"/>
</dbReference>
<dbReference type="GO" id="GO:0004784">
    <property type="term" value="F:superoxide dismutase activity"/>
    <property type="evidence" value="ECO:0007669"/>
    <property type="project" value="UniProtKB-EC"/>
</dbReference>
<feature type="domain" description="Superoxide dismutase copper/zinc binding" evidence="10">
    <location>
        <begin position="34"/>
        <end position="168"/>
    </location>
</feature>
<dbReference type="Gene3D" id="2.60.40.200">
    <property type="entry name" value="Superoxide dismutase, copper/zinc binding domain"/>
    <property type="match status" value="1"/>
</dbReference>
<dbReference type="GO" id="GO:0005507">
    <property type="term" value="F:copper ion binding"/>
    <property type="evidence" value="ECO:0007669"/>
    <property type="project" value="InterPro"/>
</dbReference>
<dbReference type="SUPFAM" id="SSF49329">
    <property type="entry name" value="Cu,Zn superoxide dismutase-like"/>
    <property type="match status" value="1"/>
</dbReference>
<evidence type="ECO:0000256" key="4">
    <source>
        <dbReference type="ARBA" id="ARBA00012682"/>
    </source>
</evidence>
<dbReference type="InterPro" id="IPR036423">
    <property type="entry name" value="SOD-like_Cu/Zn_dom_sf"/>
</dbReference>
<evidence type="ECO:0000256" key="5">
    <source>
        <dbReference type="ARBA" id="ARBA00022723"/>
    </source>
</evidence>
<comment type="similarity">
    <text evidence="3">Belongs to the Cu-Zn superoxide dismutase family.</text>
</comment>
<evidence type="ECO:0000259" key="10">
    <source>
        <dbReference type="Pfam" id="PF00080"/>
    </source>
</evidence>
<dbReference type="PROSITE" id="PS00087">
    <property type="entry name" value="SOD_CU_ZN_1"/>
    <property type="match status" value="1"/>
</dbReference>
<evidence type="ECO:0000256" key="1">
    <source>
        <dbReference type="ARBA" id="ARBA00001935"/>
    </source>
</evidence>
<evidence type="ECO:0000256" key="8">
    <source>
        <dbReference type="ARBA" id="ARBA00023002"/>
    </source>
</evidence>